<organism evidence="2 3">
    <name type="scientific">Schistosoma mansoni</name>
    <name type="common">Blood fluke</name>
    <dbReference type="NCBI Taxonomy" id="6183"/>
    <lineage>
        <taxon>Eukaryota</taxon>
        <taxon>Metazoa</taxon>
        <taxon>Spiralia</taxon>
        <taxon>Lophotrochozoa</taxon>
        <taxon>Platyhelminthes</taxon>
        <taxon>Trematoda</taxon>
        <taxon>Digenea</taxon>
        <taxon>Strigeidida</taxon>
        <taxon>Schistosomatoidea</taxon>
        <taxon>Schistosomatidae</taxon>
        <taxon>Schistosoma</taxon>
    </lineage>
</organism>
<protein>
    <submittedName>
        <fullName evidence="3">Ig-like domain-containing protein</fullName>
    </submittedName>
</protein>
<reference evidence="2" key="1">
    <citation type="journal article" date="2012" name="PLoS Negl. Trop. Dis.">
        <title>A systematically improved high quality genome and transcriptome of the human blood fluke Schistosoma mansoni.</title>
        <authorList>
            <person name="Protasio A.V."/>
            <person name="Tsai I.J."/>
            <person name="Babbage A."/>
            <person name="Nichol S."/>
            <person name="Hunt M."/>
            <person name="Aslett M.A."/>
            <person name="De Silva N."/>
            <person name="Velarde G.S."/>
            <person name="Anderson T.J."/>
            <person name="Clark R.C."/>
            <person name="Davidson C."/>
            <person name="Dillon G.P."/>
            <person name="Holroyd N.E."/>
            <person name="LoVerde P.T."/>
            <person name="Lloyd C."/>
            <person name="McQuillan J."/>
            <person name="Oliveira G."/>
            <person name="Otto T.D."/>
            <person name="Parker-Manuel S.J."/>
            <person name="Quail M.A."/>
            <person name="Wilson R.A."/>
            <person name="Zerlotini A."/>
            <person name="Dunne D.W."/>
            <person name="Berriman M."/>
        </authorList>
    </citation>
    <scope>NUCLEOTIDE SEQUENCE [LARGE SCALE GENOMIC DNA]</scope>
    <source>
        <strain evidence="2">Puerto Rican</strain>
    </source>
</reference>
<reference evidence="3" key="2">
    <citation type="submission" date="2018-12" db="UniProtKB">
        <authorList>
            <consortium name="WormBaseParasite"/>
        </authorList>
    </citation>
    <scope>IDENTIFICATION</scope>
    <source>
        <strain evidence="3">Puerto Rican</strain>
    </source>
</reference>
<dbReference type="GeneID" id="8349806"/>
<dbReference type="CTD" id="8349806"/>
<dbReference type="InParanoid" id="G4VCM4"/>
<keyword evidence="1" id="KW-1133">Transmembrane helix</keyword>
<dbReference type="HOGENOM" id="CLU_950967_0_0_1"/>
<keyword evidence="1" id="KW-0812">Transmembrane</keyword>
<evidence type="ECO:0000256" key="1">
    <source>
        <dbReference type="SAM" id="Phobius"/>
    </source>
</evidence>
<dbReference type="WBParaSite" id="Smp_147340.1">
    <property type="protein sequence ID" value="Smp_147340.1"/>
    <property type="gene ID" value="Smp_147340"/>
</dbReference>
<keyword evidence="2" id="KW-1185">Reference proteome</keyword>
<evidence type="ECO:0000313" key="3">
    <source>
        <dbReference type="WBParaSite" id="Smp_147340.1"/>
    </source>
</evidence>
<dbReference type="AlphaFoldDB" id="G4VCM4"/>
<dbReference type="Proteomes" id="UP000008854">
    <property type="component" value="Unassembled WGS sequence"/>
</dbReference>
<dbReference type="STRING" id="6183.G4VCM4"/>
<name>G4VCM4_SCHMA</name>
<sequence>MALSESSRRERFLVFLLLIGVAFAAVVGTGLSIYFWNRTFNEQGSLPLTNECSSQVEEETETAKPRFDVSCPNNATVICIDKTCDSFEKQSCVIHSPNDYLDNSSVTTDDIIKAWLEEIAGVKTLRTPRCLGVEPCVKRLISNASRSGCGAVDYMRLEYHASTTTCSILSKSGTTPTNLVRVLHLELQASALLYVNKDNNADKLRWHRTGQSVVLHEAKKFKQPEIPQWLIVRLLDMSKGQHTGCDIFVLNCHVDGALAVIFTSSCRLTYPFSFSFIQLAICIEFISSNLWKQ</sequence>
<keyword evidence="1" id="KW-0472">Membrane</keyword>
<feature type="transmembrane region" description="Helical" evidence="1">
    <location>
        <begin position="12"/>
        <end position="36"/>
    </location>
</feature>
<dbReference type="KEGG" id="smm:Smp_147340"/>
<proteinExistence type="predicted"/>
<accession>G4VCM4</accession>
<dbReference type="RefSeq" id="XP_018650271.1">
    <property type="nucleotide sequence ID" value="XM_018796016.1"/>
</dbReference>
<evidence type="ECO:0000313" key="2">
    <source>
        <dbReference type="Proteomes" id="UP000008854"/>
    </source>
</evidence>